<dbReference type="EMBL" id="HACA01028880">
    <property type="protein sequence ID" value="CDW46241.1"/>
    <property type="molecule type" value="Transcribed_RNA"/>
</dbReference>
<evidence type="ECO:0000313" key="1">
    <source>
        <dbReference type="EMBL" id="CDW46241.1"/>
    </source>
</evidence>
<organism evidence="1">
    <name type="scientific">Lepeophtheirus salmonis</name>
    <name type="common">Salmon louse</name>
    <name type="synonym">Caligus salmonis</name>
    <dbReference type="NCBI Taxonomy" id="72036"/>
    <lineage>
        <taxon>Eukaryota</taxon>
        <taxon>Metazoa</taxon>
        <taxon>Ecdysozoa</taxon>
        <taxon>Arthropoda</taxon>
        <taxon>Crustacea</taxon>
        <taxon>Multicrustacea</taxon>
        <taxon>Hexanauplia</taxon>
        <taxon>Copepoda</taxon>
        <taxon>Siphonostomatoida</taxon>
        <taxon>Caligidae</taxon>
        <taxon>Lepeophtheirus</taxon>
    </lineage>
</organism>
<reference evidence="1" key="1">
    <citation type="submission" date="2014-05" db="EMBL/GenBank/DDBJ databases">
        <authorList>
            <person name="Chronopoulou M."/>
        </authorList>
    </citation>
    <scope>NUCLEOTIDE SEQUENCE</scope>
    <source>
        <tissue evidence="1">Whole organism</tissue>
    </source>
</reference>
<proteinExistence type="predicted"/>
<accession>A0A0K2V8H5</accession>
<feature type="non-terminal residue" evidence="1">
    <location>
        <position position="1"/>
    </location>
</feature>
<dbReference type="AlphaFoldDB" id="A0A0K2V8H5"/>
<name>A0A0K2V8H5_LEPSM</name>
<sequence length="93" mass="10487">YHTLLVANSPGQNVKLIEHQKDVPLSPLLGALCGKWQRLVGTKYCGDIVLHFEVPKSILPWRNNVHLVANRFFTIFGYTLSYGRNIVYAATCT</sequence>
<protein>
    <submittedName>
        <fullName evidence="1">Uncharacterized protein</fullName>
    </submittedName>
</protein>